<dbReference type="EMBL" id="BK015320">
    <property type="protein sequence ID" value="DAE01145.1"/>
    <property type="molecule type" value="Genomic_DNA"/>
</dbReference>
<organism evidence="1">
    <name type="scientific">Siphoviridae sp. ctZE52</name>
    <dbReference type="NCBI Taxonomy" id="2825557"/>
    <lineage>
        <taxon>Viruses</taxon>
        <taxon>Duplodnaviria</taxon>
        <taxon>Heunggongvirae</taxon>
        <taxon>Uroviricota</taxon>
        <taxon>Caudoviricetes</taxon>
    </lineage>
</organism>
<reference evidence="1" key="1">
    <citation type="journal article" date="2021" name="Proc. Natl. Acad. Sci. U.S.A.">
        <title>A Catalog of Tens of Thousands of Viruses from Human Metagenomes Reveals Hidden Associations with Chronic Diseases.</title>
        <authorList>
            <person name="Tisza M.J."/>
            <person name="Buck C.B."/>
        </authorList>
    </citation>
    <scope>NUCLEOTIDE SEQUENCE</scope>
    <source>
        <strain evidence="1">CtZE52</strain>
    </source>
</reference>
<proteinExistence type="predicted"/>
<evidence type="ECO:0000313" key="1">
    <source>
        <dbReference type="EMBL" id="DAE01145.1"/>
    </source>
</evidence>
<protein>
    <submittedName>
        <fullName evidence="1">Uncharacterized protein</fullName>
    </submittedName>
</protein>
<name>A0A8S5P3W6_9CAUD</name>
<accession>A0A8S5P3W6</accession>
<sequence length="29" mass="3403">MSVKLAFLILSSYICWTYKKTVEPKSHTQ</sequence>